<dbReference type="Pfam" id="PF17243">
    <property type="entry name" value="POTRA_TamA_1"/>
    <property type="match status" value="1"/>
</dbReference>
<evidence type="ECO:0000313" key="16">
    <source>
        <dbReference type="Proteomes" id="UP000023785"/>
    </source>
</evidence>
<dbReference type="EMBL" id="AYER01000003">
    <property type="protein sequence ID" value="ESK40224.1"/>
    <property type="molecule type" value="Genomic_DNA"/>
</dbReference>
<evidence type="ECO:0000256" key="9">
    <source>
        <dbReference type="ARBA" id="ARBA00033063"/>
    </source>
</evidence>
<organism evidence="15 16">
    <name type="scientific">Acinetobacter nectaris CIP 110549</name>
    <dbReference type="NCBI Taxonomy" id="1392540"/>
    <lineage>
        <taxon>Bacteria</taxon>
        <taxon>Pseudomonadati</taxon>
        <taxon>Pseudomonadota</taxon>
        <taxon>Gammaproteobacteria</taxon>
        <taxon>Moraxellales</taxon>
        <taxon>Moraxellaceae</taxon>
        <taxon>Acinetobacter</taxon>
    </lineage>
</organism>
<evidence type="ECO:0000259" key="13">
    <source>
        <dbReference type="Pfam" id="PF07244"/>
    </source>
</evidence>
<feature type="domain" description="POTRA" evidence="13">
    <location>
        <begin position="308"/>
        <end position="363"/>
    </location>
</feature>
<evidence type="ECO:0000256" key="5">
    <source>
        <dbReference type="ARBA" id="ARBA00022692"/>
    </source>
</evidence>
<dbReference type="PATRIC" id="fig|1392540.3.peg.652"/>
<gene>
    <name evidence="15" type="ORF">P256_00670</name>
</gene>
<keyword evidence="6" id="KW-0732">Signal</keyword>
<keyword evidence="7" id="KW-0472">Membrane</keyword>
<evidence type="ECO:0000313" key="15">
    <source>
        <dbReference type="EMBL" id="ESK40224.1"/>
    </source>
</evidence>
<keyword evidence="5" id="KW-0812">Transmembrane</keyword>
<dbReference type="HOGENOM" id="CLU_317539_0_0_6"/>
<dbReference type="Pfam" id="PF07244">
    <property type="entry name" value="POTRA"/>
    <property type="match status" value="1"/>
</dbReference>
<keyword evidence="16" id="KW-1185">Reference proteome</keyword>
<dbReference type="AlphaFoldDB" id="V2UY36"/>
<dbReference type="InterPro" id="IPR000184">
    <property type="entry name" value="Bac_surfAg_D15"/>
</dbReference>
<dbReference type="GO" id="GO:0097347">
    <property type="term" value="C:TAM protein secretion complex"/>
    <property type="evidence" value="ECO:0007669"/>
    <property type="project" value="TreeGrafter"/>
</dbReference>
<evidence type="ECO:0000256" key="4">
    <source>
        <dbReference type="ARBA" id="ARBA00022452"/>
    </source>
</evidence>
<feature type="compositionally biased region" description="Basic and acidic residues" evidence="11">
    <location>
        <begin position="498"/>
        <end position="508"/>
    </location>
</feature>
<feature type="compositionally biased region" description="Low complexity" evidence="11">
    <location>
        <begin position="486"/>
        <end position="497"/>
    </location>
</feature>
<evidence type="ECO:0000256" key="3">
    <source>
        <dbReference type="ARBA" id="ARBA00015419"/>
    </source>
</evidence>
<evidence type="ECO:0000256" key="10">
    <source>
        <dbReference type="ARBA" id="ARBA00093548"/>
    </source>
</evidence>
<dbReference type="eggNOG" id="COG0729">
    <property type="taxonomic scope" value="Bacteria"/>
</dbReference>
<evidence type="ECO:0000256" key="11">
    <source>
        <dbReference type="SAM" id="MobiDB-lite"/>
    </source>
</evidence>
<sequence>MLLKKHFKKLILVQHVQTILKVNDLQRLICTSLLFSFCSYSFAQTADSNTSQNVLSTASNNNASSLSVAKNSSNLDSMQLLQQQQQNPALTDFKPIDLKDLDNISSAPVDESMAQEILQDADQAKQQAQLNRGQSLPANTKISPQTEQQLNQIQGSTVNVNEVMQSIESAHKDDLTQAQKNAGQNKGAIFDDATFEVQPEEKEKGFFKRWFYRLKPRSDITALSIPKISAQVEGAPPLLETNIKNKLSTFTQEAFDDYSSALPQLRAQTTQAAQAVGYYNAQFKFQKISNNKVRVLVTPNDPVKVAEENIDFTGQGAATPQFQIIRLIPDLDIGDILNQGKYEKTKSRIVEAASDNGYFDAYWRLHDLKIELPENKADINLRYETGQRYKLANVEFRMSDAKKPFPLNMNVLKSMVPWENGDDYTFWRVNTLANNLTNSRYFNWSLVETVKPDPIVKPLDLPPDIQALVDQQKITLSEALSENAATKSKTTKPTSDPSSKEVKQHVVDEQQFAGTENKTKKADGQIDPQKLQDNEQNQLKAQARETKEVPVIVTLNADKLNSAEAGIGYGTDTGVRVRTQYRRAIVNRYGHSFDANMEVSQIRQAIDAHYTIPYKHPLNDYFNLVSGYERNKFDGVGPNMSLTTETAIAGAERIIRNPFGGWQQSFGFRYRLDKIHQIGQVNTNDVPAAFLRPGSSPEQQALLFGYQLSKTNSNDPINPVKGFKQTYKLQLGSKSVVSDANMAIANADWSFIYSLGENYNHQFIGSAKLAYIFTDDFANVPYNLRFFAGGDQSLRGFDYKALSPEEDGYKIGGQGLAVGSLEYNYQFKEGWRAAIFTDFGNAYNKNFSNPIAYSIGTGIRWQSPIGPIRLDIASGISDPGHPIRLHFFIGSEL</sequence>
<reference evidence="15 16" key="1">
    <citation type="submission" date="2013-10" db="EMBL/GenBank/DDBJ databases">
        <title>The Genome Sequence of Acinetobacter nectaris CIP 110549.</title>
        <authorList>
            <consortium name="The Broad Institute Genomics Platform"/>
            <consortium name="The Broad Institute Genome Sequencing Center for Infectious Disease"/>
            <person name="Cerqueira G."/>
            <person name="Feldgarden M."/>
            <person name="Courvalin P."/>
            <person name="Grillot-Courvalin C."/>
            <person name="Clermont D."/>
            <person name="Rocha E."/>
            <person name="Yoon E.-J."/>
            <person name="Nemec A."/>
            <person name="Young S.K."/>
            <person name="Zeng Q."/>
            <person name="Gargeya S."/>
            <person name="Fitzgerald M."/>
            <person name="Abouelleil A."/>
            <person name="Alvarado L."/>
            <person name="Berlin A.M."/>
            <person name="Chapman S.B."/>
            <person name="Gainer-Dewar J."/>
            <person name="Goldberg J."/>
            <person name="Gnerre S."/>
            <person name="Griggs A."/>
            <person name="Gujja S."/>
            <person name="Hansen M."/>
            <person name="Howarth C."/>
            <person name="Imamovic A."/>
            <person name="Ireland A."/>
            <person name="Larimer J."/>
            <person name="McCowan C."/>
            <person name="Murphy C."/>
            <person name="Pearson M."/>
            <person name="Poon T.W."/>
            <person name="Priest M."/>
            <person name="Roberts A."/>
            <person name="Saif S."/>
            <person name="Shea T."/>
            <person name="Sykes S."/>
            <person name="Wortman J."/>
            <person name="Nusbaum C."/>
            <person name="Birren B."/>
        </authorList>
    </citation>
    <scope>NUCLEOTIDE SEQUENCE [LARGE SCALE GENOMIC DNA]</scope>
    <source>
        <strain evidence="15 16">CIP 110549</strain>
    </source>
</reference>
<comment type="subcellular location">
    <subcellularLocation>
        <location evidence="1">Cell outer membrane</location>
    </subcellularLocation>
</comment>
<evidence type="ECO:0000259" key="14">
    <source>
        <dbReference type="Pfam" id="PF17243"/>
    </source>
</evidence>
<feature type="domain" description="TamA POTRA" evidence="14">
    <location>
        <begin position="231"/>
        <end position="298"/>
    </location>
</feature>
<dbReference type="STRING" id="1392540.P256_00670"/>
<proteinExistence type="inferred from homology"/>
<name>V2UY36_9GAMM</name>
<comment type="similarity">
    <text evidence="2">Belongs to the TamA family.</text>
</comment>
<dbReference type="OrthoDB" id="9769707at2"/>
<comment type="caution">
    <text evidence="15">The sequence shown here is derived from an EMBL/GenBank/DDBJ whole genome shotgun (WGS) entry which is preliminary data.</text>
</comment>
<keyword evidence="4" id="KW-1134">Transmembrane beta strand</keyword>
<evidence type="ECO:0000256" key="7">
    <source>
        <dbReference type="ARBA" id="ARBA00023136"/>
    </source>
</evidence>
<evidence type="ECO:0000256" key="6">
    <source>
        <dbReference type="ARBA" id="ARBA00022729"/>
    </source>
</evidence>
<dbReference type="InterPro" id="IPR035243">
    <property type="entry name" value="TamA_POTRA_Dom_1"/>
</dbReference>
<feature type="domain" description="Bacterial surface antigen (D15)" evidence="12">
    <location>
        <begin position="590"/>
        <end position="891"/>
    </location>
</feature>
<accession>V2UY36</accession>
<dbReference type="Gene3D" id="2.40.160.50">
    <property type="entry name" value="membrane protein fhac: a member of the omp85/tpsb transporter family"/>
    <property type="match status" value="1"/>
</dbReference>
<evidence type="ECO:0000256" key="2">
    <source>
        <dbReference type="ARBA" id="ARBA00010248"/>
    </source>
</evidence>
<dbReference type="InterPro" id="IPR039910">
    <property type="entry name" value="D15-like"/>
</dbReference>
<keyword evidence="8" id="KW-0998">Cell outer membrane</keyword>
<evidence type="ECO:0000259" key="12">
    <source>
        <dbReference type="Pfam" id="PF01103"/>
    </source>
</evidence>
<protein>
    <recommendedName>
        <fullName evidence="3">Translocation and assembly module subunit TamA</fullName>
    </recommendedName>
    <alternativeName>
        <fullName evidence="9">Autotransporter assembly factor TamA</fullName>
    </alternativeName>
</protein>
<comment type="subunit">
    <text evidence="10">Interacts with TamB to form the translocation and assembly module (TAM).</text>
</comment>
<evidence type="ECO:0000256" key="8">
    <source>
        <dbReference type="ARBA" id="ARBA00023237"/>
    </source>
</evidence>
<evidence type="ECO:0000256" key="1">
    <source>
        <dbReference type="ARBA" id="ARBA00004442"/>
    </source>
</evidence>
<dbReference type="PANTHER" id="PTHR12815">
    <property type="entry name" value="SORTING AND ASSEMBLY MACHINERY SAMM50 PROTEIN FAMILY MEMBER"/>
    <property type="match status" value="1"/>
</dbReference>
<dbReference type="GO" id="GO:0009306">
    <property type="term" value="P:protein secretion"/>
    <property type="evidence" value="ECO:0007669"/>
    <property type="project" value="TreeGrafter"/>
</dbReference>
<dbReference type="GO" id="GO:0009279">
    <property type="term" value="C:cell outer membrane"/>
    <property type="evidence" value="ECO:0007669"/>
    <property type="project" value="UniProtKB-SubCell"/>
</dbReference>
<dbReference type="Proteomes" id="UP000023785">
    <property type="component" value="Unassembled WGS sequence"/>
</dbReference>
<dbReference type="RefSeq" id="WP_023272265.1">
    <property type="nucleotide sequence ID" value="NZ_KI530712.1"/>
</dbReference>
<dbReference type="Gene3D" id="3.10.20.310">
    <property type="entry name" value="membrane protein fhac"/>
    <property type="match status" value="2"/>
</dbReference>
<dbReference type="PANTHER" id="PTHR12815:SF47">
    <property type="entry name" value="TRANSLOCATION AND ASSEMBLY MODULE SUBUNIT TAMA"/>
    <property type="match status" value="1"/>
</dbReference>
<dbReference type="Pfam" id="PF01103">
    <property type="entry name" value="Omp85"/>
    <property type="match status" value="1"/>
</dbReference>
<feature type="region of interest" description="Disordered" evidence="11">
    <location>
        <begin position="480"/>
        <end position="544"/>
    </location>
</feature>
<dbReference type="InterPro" id="IPR010827">
    <property type="entry name" value="BamA/TamA_POTRA"/>
</dbReference>